<dbReference type="EMBL" id="JANPWB010000005">
    <property type="protein sequence ID" value="KAJ1189445.1"/>
    <property type="molecule type" value="Genomic_DNA"/>
</dbReference>
<evidence type="ECO:0000313" key="1">
    <source>
        <dbReference type="EMBL" id="KAJ1189445.1"/>
    </source>
</evidence>
<proteinExistence type="predicted"/>
<sequence>MTAAAAWELVPADKAGVGRNPQICPGVAALGGAAPPQRNTPPVDACRTGLRCTPPANLRVRLPPLCPGLLDQAPAVRAAHYLLGVRVRGRVCGPHTHSLVPRVATGGSTLRDGFRTGLEAVSQVIQPC</sequence>
<reference evidence="1" key="1">
    <citation type="journal article" date="2022" name="bioRxiv">
        <title>Sequencing and chromosome-scale assembly of the giantPleurodeles waltlgenome.</title>
        <authorList>
            <person name="Brown T."/>
            <person name="Elewa A."/>
            <person name="Iarovenko S."/>
            <person name="Subramanian E."/>
            <person name="Araus A.J."/>
            <person name="Petzold A."/>
            <person name="Susuki M."/>
            <person name="Suzuki K.-i.T."/>
            <person name="Hayashi T."/>
            <person name="Toyoda A."/>
            <person name="Oliveira C."/>
            <person name="Osipova E."/>
            <person name="Leigh N.D."/>
            <person name="Simon A."/>
            <person name="Yun M.H."/>
        </authorList>
    </citation>
    <scope>NUCLEOTIDE SEQUENCE</scope>
    <source>
        <strain evidence="1">20211129_DDA</strain>
        <tissue evidence="1">Liver</tissue>
    </source>
</reference>
<keyword evidence="2" id="KW-1185">Reference proteome</keyword>
<organism evidence="1 2">
    <name type="scientific">Pleurodeles waltl</name>
    <name type="common">Iberian ribbed newt</name>
    <dbReference type="NCBI Taxonomy" id="8319"/>
    <lineage>
        <taxon>Eukaryota</taxon>
        <taxon>Metazoa</taxon>
        <taxon>Chordata</taxon>
        <taxon>Craniata</taxon>
        <taxon>Vertebrata</taxon>
        <taxon>Euteleostomi</taxon>
        <taxon>Amphibia</taxon>
        <taxon>Batrachia</taxon>
        <taxon>Caudata</taxon>
        <taxon>Salamandroidea</taxon>
        <taxon>Salamandridae</taxon>
        <taxon>Pleurodelinae</taxon>
        <taxon>Pleurodeles</taxon>
    </lineage>
</organism>
<dbReference type="Proteomes" id="UP001066276">
    <property type="component" value="Chromosome 3_1"/>
</dbReference>
<protein>
    <submittedName>
        <fullName evidence="1">Uncharacterized protein</fullName>
    </submittedName>
</protein>
<dbReference type="AlphaFoldDB" id="A0AAV7UK94"/>
<comment type="caution">
    <text evidence="1">The sequence shown here is derived from an EMBL/GenBank/DDBJ whole genome shotgun (WGS) entry which is preliminary data.</text>
</comment>
<evidence type="ECO:0000313" key="2">
    <source>
        <dbReference type="Proteomes" id="UP001066276"/>
    </source>
</evidence>
<accession>A0AAV7UK94</accession>
<gene>
    <name evidence="1" type="ORF">NDU88_006190</name>
</gene>
<name>A0AAV7UK94_PLEWA</name>